<name>A0A7L5E4K2_9SPHI</name>
<evidence type="ECO:0000313" key="2">
    <source>
        <dbReference type="Proteomes" id="UP000503278"/>
    </source>
</evidence>
<evidence type="ECO:0000313" key="1">
    <source>
        <dbReference type="EMBL" id="QJD95753.1"/>
    </source>
</evidence>
<accession>A0A7L5E4K2</accession>
<sequence>MKRTLYIALSLLAATLVGCKKNNITQVGDVATGAQIKLIHAAPGVPALDGYINNTKVTPLTTVSVTDNAVATSISTGYVYLGVFPGSNYAVVAPGSTAIKIVASIPVPALKSVQTVAPGATVGNVTQATTNGSAYSVFTMGLPGATINALTTKIVEDKFPAAASNKAYIRLAYLIPNGAPVDLSATYTLTGGTATSRVLTSNTSYGNVTDFVSVDVNSSSTTAYTFQLYLTGTTTKLGTVSASIALAPGRYYTIIGRGLAVDYVVPGTGITLKASTRPTLPVSDPTTKYPEIYFNPAGITYYTNK</sequence>
<dbReference type="PROSITE" id="PS51257">
    <property type="entry name" value="PROKAR_LIPOPROTEIN"/>
    <property type="match status" value="1"/>
</dbReference>
<organism evidence="1 2">
    <name type="scientific">Mucilaginibacter robiniae</name>
    <dbReference type="NCBI Taxonomy" id="2728022"/>
    <lineage>
        <taxon>Bacteria</taxon>
        <taxon>Pseudomonadati</taxon>
        <taxon>Bacteroidota</taxon>
        <taxon>Sphingobacteriia</taxon>
        <taxon>Sphingobacteriales</taxon>
        <taxon>Sphingobacteriaceae</taxon>
        <taxon>Mucilaginibacter</taxon>
    </lineage>
</organism>
<dbReference type="Proteomes" id="UP000503278">
    <property type="component" value="Chromosome"/>
</dbReference>
<keyword evidence="2" id="KW-1185">Reference proteome</keyword>
<proteinExistence type="predicted"/>
<dbReference type="RefSeq" id="WP_169606760.1">
    <property type="nucleotide sequence ID" value="NZ_CP051682.1"/>
</dbReference>
<dbReference type="KEGG" id="mrob:HH214_07655"/>
<protein>
    <submittedName>
        <fullName evidence="1">DUF4397 domain-containing protein</fullName>
    </submittedName>
</protein>
<reference evidence="1 2" key="1">
    <citation type="submission" date="2020-04" db="EMBL/GenBank/DDBJ databases">
        <title>Genome sequencing of novel species.</title>
        <authorList>
            <person name="Heo J."/>
            <person name="Kim S.-J."/>
            <person name="Kim J.-S."/>
            <person name="Hong S.-B."/>
            <person name="Kwon S.-W."/>
        </authorList>
    </citation>
    <scope>NUCLEOTIDE SEQUENCE [LARGE SCALE GENOMIC DNA]</scope>
    <source>
        <strain evidence="1 2">F39-2</strain>
    </source>
</reference>
<dbReference type="EMBL" id="CP051682">
    <property type="protein sequence ID" value="QJD95753.1"/>
    <property type="molecule type" value="Genomic_DNA"/>
</dbReference>
<gene>
    <name evidence="1" type="ORF">HH214_07655</name>
</gene>
<dbReference type="AlphaFoldDB" id="A0A7L5E4K2"/>